<dbReference type="AlphaFoldDB" id="A0AAN4ZHE7"/>
<name>A0AAN4ZHE7_9BILA</name>
<proteinExistence type="predicted"/>
<organism evidence="2 3">
    <name type="scientific">Pristionchus mayeri</name>
    <dbReference type="NCBI Taxonomy" id="1317129"/>
    <lineage>
        <taxon>Eukaryota</taxon>
        <taxon>Metazoa</taxon>
        <taxon>Ecdysozoa</taxon>
        <taxon>Nematoda</taxon>
        <taxon>Chromadorea</taxon>
        <taxon>Rhabditida</taxon>
        <taxon>Rhabditina</taxon>
        <taxon>Diplogasteromorpha</taxon>
        <taxon>Diplogasteroidea</taxon>
        <taxon>Neodiplogasteridae</taxon>
        <taxon>Pristionchus</taxon>
    </lineage>
</organism>
<gene>
    <name evidence="2" type="ORF">PMAYCL1PPCAC_09674</name>
</gene>
<keyword evidence="3" id="KW-1185">Reference proteome</keyword>
<protein>
    <submittedName>
        <fullName evidence="2">Uncharacterized protein</fullName>
    </submittedName>
</protein>
<sequence length="88" mass="10184">LIIPHCMQRARFSIQQNPRNPQGKEKDAQDDSDDEARLVVFHPDHAAAESTASAWRDDHSLRRWRRINGVGRWVVFSGHREGEEGEPR</sequence>
<dbReference type="EMBL" id="BTRK01000002">
    <property type="protein sequence ID" value="GMR39479.1"/>
    <property type="molecule type" value="Genomic_DNA"/>
</dbReference>
<feature type="non-terminal residue" evidence="2">
    <location>
        <position position="1"/>
    </location>
</feature>
<feature type="region of interest" description="Disordered" evidence="1">
    <location>
        <begin position="9"/>
        <end position="34"/>
    </location>
</feature>
<accession>A0AAN4ZHE7</accession>
<evidence type="ECO:0000313" key="2">
    <source>
        <dbReference type="EMBL" id="GMR39479.1"/>
    </source>
</evidence>
<comment type="caution">
    <text evidence="2">The sequence shown here is derived from an EMBL/GenBank/DDBJ whole genome shotgun (WGS) entry which is preliminary data.</text>
</comment>
<dbReference type="Proteomes" id="UP001328107">
    <property type="component" value="Unassembled WGS sequence"/>
</dbReference>
<feature type="non-terminal residue" evidence="2">
    <location>
        <position position="88"/>
    </location>
</feature>
<evidence type="ECO:0000256" key="1">
    <source>
        <dbReference type="SAM" id="MobiDB-lite"/>
    </source>
</evidence>
<reference evidence="3" key="1">
    <citation type="submission" date="2022-10" db="EMBL/GenBank/DDBJ databases">
        <title>Genome assembly of Pristionchus species.</title>
        <authorList>
            <person name="Yoshida K."/>
            <person name="Sommer R.J."/>
        </authorList>
    </citation>
    <scope>NUCLEOTIDE SEQUENCE [LARGE SCALE GENOMIC DNA]</scope>
    <source>
        <strain evidence="3">RS5460</strain>
    </source>
</reference>
<evidence type="ECO:0000313" key="3">
    <source>
        <dbReference type="Proteomes" id="UP001328107"/>
    </source>
</evidence>